<dbReference type="SUPFAM" id="SSF53448">
    <property type="entry name" value="Nucleotide-diphospho-sugar transferases"/>
    <property type="match status" value="1"/>
</dbReference>
<accession>A0A484HGZ7</accession>
<protein>
    <submittedName>
        <fullName evidence="1">CMP-N-acetylneuraminic acid synthetase</fullName>
    </submittedName>
</protein>
<dbReference type="AlphaFoldDB" id="A0A484HGZ7"/>
<organism evidence="1">
    <name type="scientific">uncultured Desulfobacteraceae bacterium</name>
    <dbReference type="NCBI Taxonomy" id="218296"/>
    <lineage>
        <taxon>Bacteria</taxon>
        <taxon>Pseudomonadati</taxon>
        <taxon>Thermodesulfobacteriota</taxon>
        <taxon>Desulfobacteria</taxon>
        <taxon>Desulfobacterales</taxon>
        <taxon>Desulfobacteraceae</taxon>
        <taxon>environmental samples</taxon>
    </lineage>
</organism>
<gene>
    <name evidence="1" type="ORF">EPICR_40069</name>
</gene>
<reference evidence="1" key="1">
    <citation type="submission" date="2019-01" db="EMBL/GenBank/DDBJ databases">
        <authorList>
            <consortium name="Genoscope - CEA"/>
            <person name="William W."/>
        </authorList>
    </citation>
    <scope>NUCLEOTIDE SEQUENCE</scope>
    <source>
        <strain evidence="1">CR-1</strain>
    </source>
</reference>
<dbReference type="InterPro" id="IPR050793">
    <property type="entry name" value="CMP-NeuNAc_synthase"/>
</dbReference>
<dbReference type="Gene3D" id="3.90.550.10">
    <property type="entry name" value="Spore Coat Polysaccharide Biosynthesis Protein SpsA, Chain A"/>
    <property type="match status" value="1"/>
</dbReference>
<evidence type="ECO:0000313" key="1">
    <source>
        <dbReference type="EMBL" id="VEN74490.1"/>
    </source>
</evidence>
<dbReference type="InterPro" id="IPR029044">
    <property type="entry name" value="Nucleotide-diphossugar_trans"/>
</dbReference>
<dbReference type="CDD" id="cd02513">
    <property type="entry name" value="CMP-NeuAc_Synthase"/>
    <property type="match status" value="1"/>
</dbReference>
<dbReference type="PANTHER" id="PTHR21485">
    <property type="entry name" value="HAD SUPERFAMILY MEMBERS CMAS AND KDSC"/>
    <property type="match status" value="1"/>
</dbReference>
<sequence>MKTYAFVFARGGSKGLPGKNIRPMAGKPLLAYSIEIAKRIKSIDDVFISTDDAQIQNVAHQLGAKVISRPVELAMDDTPEWLAWQHAIEYVRKAERTFDKFISIPTTAPLRNEEDIENCLDALSENNDVVVTVTESSRSPWFNMLKLNNSGMASLLFSGKSKFTRRQDAPKTYDMTTVAYVAWPGFIMKANGIFEGRVKAVKIPKERALDIDTELDFVIAECLFEKREQYVGGADA</sequence>
<dbReference type="GO" id="GO:0008781">
    <property type="term" value="F:N-acylneuraminate cytidylyltransferase activity"/>
    <property type="evidence" value="ECO:0007669"/>
    <property type="project" value="TreeGrafter"/>
</dbReference>
<name>A0A484HGZ7_9BACT</name>
<dbReference type="PANTHER" id="PTHR21485:SF6">
    <property type="entry name" value="N-ACYLNEURAMINATE CYTIDYLYLTRANSFERASE-RELATED"/>
    <property type="match status" value="1"/>
</dbReference>
<dbReference type="InterPro" id="IPR003329">
    <property type="entry name" value="Cytidylyl_trans"/>
</dbReference>
<proteinExistence type="predicted"/>
<dbReference type="Pfam" id="PF02348">
    <property type="entry name" value="CTP_transf_3"/>
    <property type="match status" value="1"/>
</dbReference>
<dbReference type="EMBL" id="CAACVI010000034">
    <property type="protein sequence ID" value="VEN74490.1"/>
    <property type="molecule type" value="Genomic_DNA"/>
</dbReference>